<dbReference type="EMBL" id="JRES01000438">
    <property type="protein sequence ID" value="KNC31217.1"/>
    <property type="molecule type" value="Genomic_DNA"/>
</dbReference>
<comment type="caution">
    <text evidence="9">The sequence shown here is derived from an EMBL/GenBank/DDBJ whole genome shotgun (WGS) entry which is preliminary data.</text>
</comment>
<dbReference type="GO" id="GO:0005783">
    <property type="term" value="C:endoplasmic reticulum"/>
    <property type="evidence" value="ECO:0007669"/>
    <property type="project" value="UniProtKB-SubCell"/>
</dbReference>
<evidence type="ECO:0000259" key="8">
    <source>
        <dbReference type="PROSITE" id="PS51211"/>
    </source>
</evidence>
<dbReference type="OMA" id="HVWGGSA"/>
<feature type="domain" description="Vitellogenin" evidence="8">
    <location>
        <begin position="27"/>
        <end position="654"/>
    </location>
</feature>
<feature type="compositionally biased region" description="Low complexity" evidence="6">
    <location>
        <begin position="857"/>
        <end position="867"/>
    </location>
</feature>
<evidence type="ECO:0000256" key="5">
    <source>
        <dbReference type="PROSITE-ProRule" id="PRU00557"/>
    </source>
</evidence>
<dbReference type="Gene3D" id="2.30.230.10">
    <property type="entry name" value="Lipovitellin, beta-sheet shell regions, chain A"/>
    <property type="match status" value="1"/>
</dbReference>
<dbReference type="PANTHER" id="PTHR13024:SF0">
    <property type="entry name" value="MICROSOMAL TRIACYLGLYCEROL TRANSFER PROTEIN"/>
    <property type="match status" value="1"/>
</dbReference>
<dbReference type="InterPro" id="IPR015819">
    <property type="entry name" value="Lipid_transp_b-sht_shell"/>
</dbReference>
<evidence type="ECO:0000256" key="4">
    <source>
        <dbReference type="ARBA" id="ARBA00022824"/>
    </source>
</evidence>
<keyword evidence="3 7" id="KW-0732">Signal</keyword>
<dbReference type="SMART" id="SM00638">
    <property type="entry name" value="LPD_N"/>
    <property type="match status" value="1"/>
</dbReference>
<evidence type="ECO:0000256" key="7">
    <source>
        <dbReference type="SAM" id="SignalP"/>
    </source>
</evidence>
<dbReference type="PANTHER" id="PTHR13024">
    <property type="entry name" value="MICROSOMAL TRIGLYCERIDE TRANSFER PROTEIN, LARGE SUBUNIT"/>
    <property type="match status" value="1"/>
</dbReference>
<dbReference type="STRING" id="7375.A0A0L0CG67"/>
<dbReference type="SUPFAM" id="SSF48431">
    <property type="entry name" value="Lipovitellin-phosvitin complex, superhelical domain"/>
    <property type="match status" value="1"/>
</dbReference>
<evidence type="ECO:0000256" key="3">
    <source>
        <dbReference type="ARBA" id="ARBA00022729"/>
    </source>
</evidence>
<dbReference type="PROSITE" id="PS51211">
    <property type="entry name" value="VITELLOGENIN"/>
    <property type="match status" value="1"/>
</dbReference>
<dbReference type="GO" id="GO:0016323">
    <property type="term" value="C:basolateral plasma membrane"/>
    <property type="evidence" value="ECO:0007669"/>
    <property type="project" value="TreeGrafter"/>
</dbReference>
<keyword evidence="2" id="KW-0813">Transport</keyword>
<dbReference type="InterPro" id="IPR045811">
    <property type="entry name" value="MTP_lip-bd"/>
</dbReference>
<organism evidence="9 10">
    <name type="scientific">Lucilia cuprina</name>
    <name type="common">Green bottle fly</name>
    <name type="synonym">Australian sheep blowfly</name>
    <dbReference type="NCBI Taxonomy" id="7375"/>
    <lineage>
        <taxon>Eukaryota</taxon>
        <taxon>Metazoa</taxon>
        <taxon>Ecdysozoa</taxon>
        <taxon>Arthropoda</taxon>
        <taxon>Hexapoda</taxon>
        <taxon>Insecta</taxon>
        <taxon>Pterygota</taxon>
        <taxon>Neoptera</taxon>
        <taxon>Endopterygota</taxon>
        <taxon>Diptera</taxon>
        <taxon>Brachycera</taxon>
        <taxon>Muscomorpha</taxon>
        <taxon>Oestroidea</taxon>
        <taxon>Calliphoridae</taxon>
        <taxon>Luciliinae</taxon>
        <taxon>Lucilia</taxon>
    </lineage>
</organism>
<evidence type="ECO:0000256" key="2">
    <source>
        <dbReference type="ARBA" id="ARBA00022448"/>
    </source>
</evidence>
<dbReference type="Pfam" id="PF01347">
    <property type="entry name" value="Vitellogenin_N"/>
    <property type="match status" value="1"/>
</dbReference>
<name>A0A0L0CG67_LUCCU</name>
<dbReference type="InterPro" id="IPR015816">
    <property type="entry name" value="Vitellinogen_b-sht_N"/>
</dbReference>
<comment type="subcellular location">
    <subcellularLocation>
        <location evidence="1">Endoplasmic reticulum</location>
    </subcellularLocation>
</comment>
<dbReference type="Pfam" id="PF19444">
    <property type="entry name" value="MTP_lip_bd"/>
    <property type="match status" value="1"/>
</dbReference>
<proteinExistence type="predicted"/>
<feature type="compositionally biased region" description="Polar residues" evidence="6">
    <location>
        <begin position="877"/>
        <end position="886"/>
    </location>
</feature>
<accession>A0A0L0CG67</accession>
<dbReference type="InterPro" id="IPR011030">
    <property type="entry name" value="Lipovitellin_superhlx_dom"/>
</dbReference>
<dbReference type="Proteomes" id="UP000037069">
    <property type="component" value="Unassembled WGS sequence"/>
</dbReference>
<feature type="compositionally biased region" description="Basic and acidic residues" evidence="6">
    <location>
        <begin position="832"/>
        <end position="855"/>
    </location>
</feature>
<feature type="region of interest" description="Disordered" evidence="6">
    <location>
        <begin position="832"/>
        <end position="888"/>
    </location>
</feature>
<keyword evidence="4" id="KW-0256">Endoplasmic reticulum</keyword>
<evidence type="ECO:0000313" key="10">
    <source>
        <dbReference type="Proteomes" id="UP000037069"/>
    </source>
</evidence>
<protein>
    <recommendedName>
        <fullName evidence="8">Vitellogenin domain-containing protein</fullName>
    </recommendedName>
</protein>
<dbReference type="GO" id="GO:0005794">
    <property type="term" value="C:Golgi apparatus"/>
    <property type="evidence" value="ECO:0007669"/>
    <property type="project" value="TreeGrafter"/>
</dbReference>
<dbReference type="InterPro" id="IPR001747">
    <property type="entry name" value="Vitellogenin_N"/>
</dbReference>
<sequence>MIIRFLRIIVCLIFYSCCCLAAASSPLIPYESQQYYVLENKVSTKQLQHVSSQETSYTFNSLLKINSVWNSDNEQLLQVYFTENRVSAPGKKGNVKVQEIEKIPDRPFYISFIDNKPSKVIAHTSRDQSLLNMERGIASLMHINFENGPVSEIDVSGMCNNFYNIKSSTKVNKIKTDCSHWDLKVNYRAEKPLGVHQKSFERVEYDLSADGQLLLASSVETHKLSLEALPEVGTQVESLLFLKHTTFAVEPVEQLPYKTSEEAIKSLLEWYRVFEIEADVDGVISEIKDITLKQQVASFNKDLTDDLIGKKALAEAFVKLVPLARITKQEEFVEILKSNKKLHSQLVDLLGAVQTIDAHKAIHEIFDFNKKSDVDLLEKYYQSLSVGTHPERSIIEDLFERLTAAEENAIKNEKLQDSVLQCVASLTHQSGFDANDKLLKEIKEFILKNLLEICKDEVCKTRYIRSLQNLRDPTTISILMKYALKEETKISVAAMQALKSFPIIHFNEKHRQAFTHIFYQIPKKYDSSARTLALDILLDMKPTPEQLGHLLDYLASNDRHFEIKTYVIQKLKMLSDKCPRFRALLETGLHERPHINNYHIIGQKEDYLHFGGTEEESRQAAYYLSADSGSNIGPTDELKRTQRSFWKKLFKNGLFGECDNCCNNCNYNVGNGDNYSPAPSPLLPFQPFRPLPLWQNLQPLFGPVSYDSYGRGSYNNPPRYNGNAVNNPPSYDNNVPQAPETVYEIPTELPPVEPEYNVDNSPAVEELYEPPAALPENTYSLPEPSTYTKEETPKAVQYANGKVPQIIYQPIIYVSPQYQGNKDVIKQIQQEETKYDEEPKEEYKPLSPSYEKESESESASSSYSSDAESTKLDDSSNDNFNKSEPQTPVVVTPCSQSYAVPSTPCLSPPLTNPALSAVSTVYNIITPSLLHTLTAGQSPSYITSVTAPNVPCSNEEPSKYSLTPSNVIPLDSYSLPPSSPAPVATAYLSSPAPMTAPKPAPAPMPQSYIQPIHMSSDDQPYRVCPELFEEYQRKLNTILPHIHAGRGGSLTTVLSRELSWAPAFNESLLSTQEIYQGVLKRGSVELILSAGREETSTFKLGIYTSGLTSFVGDSDEDTNDDDEEVDDSPATAGMEIAVQGVLLRPLIFFTGQSELMGHVWSGTASDPTPAFQATTLAQDHEHYIILSSGATVYTRVIGSKSVDLNGKVDFSIWNRNANTEIQQNSAAAVHGIMKAGFTYAQVSNEFLLTYEPKISLQADIDFYSGIKLCMQLQRPEMQLKHFNTQLVTLQADHRFSKKVLSKYSYNFPGRTLALNQKNNEMCNMIFN</sequence>
<dbReference type="OrthoDB" id="5865932at2759"/>
<dbReference type="SUPFAM" id="SSF56968">
    <property type="entry name" value="Lipovitellin-phosvitin complex, beta-sheet shell regions"/>
    <property type="match status" value="1"/>
</dbReference>
<dbReference type="GO" id="GO:0005548">
    <property type="term" value="F:phospholipid transporter activity"/>
    <property type="evidence" value="ECO:0007669"/>
    <property type="project" value="InterPro"/>
</dbReference>
<keyword evidence="10" id="KW-1185">Reference proteome</keyword>
<dbReference type="InterPro" id="IPR039988">
    <property type="entry name" value="MTTP"/>
</dbReference>
<reference evidence="9 10" key="1">
    <citation type="journal article" date="2015" name="Nat. Commun.">
        <title>Lucilia cuprina genome unlocks parasitic fly biology to underpin future interventions.</title>
        <authorList>
            <person name="Anstead C.A."/>
            <person name="Korhonen P.K."/>
            <person name="Young N.D."/>
            <person name="Hall R.S."/>
            <person name="Jex A.R."/>
            <person name="Murali S.C."/>
            <person name="Hughes D.S."/>
            <person name="Lee S.F."/>
            <person name="Perry T."/>
            <person name="Stroehlein A.J."/>
            <person name="Ansell B.R."/>
            <person name="Breugelmans B."/>
            <person name="Hofmann A."/>
            <person name="Qu J."/>
            <person name="Dugan S."/>
            <person name="Lee S.L."/>
            <person name="Chao H."/>
            <person name="Dinh H."/>
            <person name="Han Y."/>
            <person name="Doddapaneni H.V."/>
            <person name="Worley K.C."/>
            <person name="Muzny D.M."/>
            <person name="Ioannidis P."/>
            <person name="Waterhouse R.M."/>
            <person name="Zdobnov E.M."/>
            <person name="James P.J."/>
            <person name="Bagnall N.H."/>
            <person name="Kotze A.C."/>
            <person name="Gibbs R.A."/>
            <person name="Richards S."/>
            <person name="Batterham P."/>
            <person name="Gasser R.B."/>
        </authorList>
    </citation>
    <scope>NUCLEOTIDE SEQUENCE [LARGE SCALE GENOMIC DNA]</scope>
    <source>
        <strain evidence="9 10">LS</strain>
        <tissue evidence="9">Full body</tissue>
    </source>
</reference>
<evidence type="ECO:0000313" key="9">
    <source>
        <dbReference type="EMBL" id="KNC31217.1"/>
    </source>
</evidence>
<evidence type="ECO:0000256" key="1">
    <source>
        <dbReference type="ARBA" id="ARBA00004240"/>
    </source>
</evidence>
<dbReference type="GO" id="GO:0008289">
    <property type="term" value="F:lipid binding"/>
    <property type="evidence" value="ECO:0007669"/>
    <property type="project" value="InterPro"/>
</dbReference>
<dbReference type="GO" id="GO:0042157">
    <property type="term" value="P:lipoprotein metabolic process"/>
    <property type="evidence" value="ECO:0007669"/>
    <property type="project" value="TreeGrafter"/>
</dbReference>
<feature type="chain" id="PRO_5005536465" description="Vitellogenin domain-containing protein" evidence="7">
    <location>
        <begin position="24"/>
        <end position="1327"/>
    </location>
</feature>
<gene>
    <name evidence="9" type="ORF">FF38_14346</name>
</gene>
<dbReference type="Gene3D" id="1.25.10.20">
    <property type="entry name" value="Vitellinogen, superhelical"/>
    <property type="match status" value="1"/>
</dbReference>
<feature type="signal peptide" evidence="7">
    <location>
        <begin position="1"/>
        <end position="23"/>
    </location>
</feature>
<comment type="caution">
    <text evidence="5">Lacks conserved residue(s) required for the propagation of feature annotation.</text>
</comment>
<evidence type="ECO:0000256" key="6">
    <source>
        <dbReference type="SAM" id="MobiDB-lite"/>
    </source>
</evidence>